<dbReference type="EMBL" id="JMPI01000070">
    <property type="protein sequence ID" value="KFC77024.1"/>
    <property type="molecule type" value="Genomic_DNA"/>
</dbReference>
<dbReference type="eggNOG" id="COG0680">
    <property type="taxonomic scope" value="Bacteria"/>
</dbReference>
<dbReference type="EC" id="3.4.23.-" evidence="1"/>
<evidence type="ECO:0000313" key="1">
    <source>
        <dbReference type="EMBL" id="KFC77024.1"/>
    </source>
</evidence>
<dbReference type="NCBIfam" id="TIGR00072">
    <property type="entry name" value="hydrog_prot"/>
    <property type="match status" value="1"/>
</dbReference>
<reference evidence="1 2" key="1">
    <citation type="submission" date="2014-05" db="EMBL/GenBank/DDBJ databases">
        <title>ATOL: Assembling a taxonomically balanced genome-scale reconstruction of the evolutionary history of the Enterobacteriaceae.</title>
        <authorList>
            <person name="Plunkett G.III."/>
            <person name="Neeno-Eckwall E.C."/>
            <person name="Glasner J.D."/>
            <person name="Perna N.T."/>
        </authorList>
    </citation>
    <scope>NUCLEOTIDE SEQUENCE [LARGE SCALE GENOMIC DNA]</scope>
    <source>
        <strain evidence="1 2">ATCC 33320</strain>
    </source>
</reference>
<dbReference type="GO" id="GO:0008047">
    <property type="term" value="F:enzyme activator activity"/>
    <property type="evidence" value="ECO:0007669"/>
    <property type="project" value="InterPro"/>
</dbReference>
<dbReference type="GO" id="GO:0016485">
    <property type="term" value="P:protein processing"/>
    <property type="evidence" value="ECO:0007669"/>
    <property type="project" value="TreeGrafter"/>
</dbReference>
<comment type="caution">
    <text evidence="1">The sequence shown here is derived from an EMBL/GenBank/DDBJ whole genome shotgun (WGS) entry which is preliminary data.</text>
</comment>
<evidence type="ECO:0000313" key="2">
    <source>
        <dbReference type="Proteomes" id="UP000028653"/>
    </source>
</evidence>
<dbReference type="InterPro" id="IPR010005">
    <property type="entry name" value="Formate_DH_maturation_HycH"/>
</dbReference>
<dbReference type="Proteomes" id="UP000028653">
    <property type="component" value="Unassembled WGS sequence"/>
</dbReference>
<dbReference type="AlphaFoldDB" id="A0A085FZX9"/>
<dbReference type="PANTHER" id="PTHR30302">
    <property type="entry name" value="HYDROGENASE 1 MATURATION PROTEASE"/>
    <property type="match status" value="1"/>
</dbReference>
<keyword evidence="2" id="KW-1185">Reference proteome</keyword>
<organism evidence="1 2">
    <name type="scientific">Buttiauxella agrestis ATCC 33320</name>
    <dbReference type="NCBI Taxonomy" id="1006004"/>
    <lineage>
        <taxon>Bacteria</taxon>
        <taxon>Pseudomonadati</taxon>
        <taxon>Pseudomonadota</taxon>
        <taxon>Gammaproteobacteria</taxon>
        <taxon>Enterobacterales</taxon>
        <taxon>Enterobacteriaceae</taxon>
        <taxon>Buttiauxella</taxon>
    </lineage>
</organism>
<dbReference type="STRING" id="1006004.GBAG_3989"/>
<dbReference type="PRINTS" id="PR00446">
    <property type="entry name" value="HYDRGNUPTAKE"/>
</dbReference>
<dbReference type="OrthoDB" id="1723372at2"/>
<gene>
    <name evidence="1" type="primary">hycI</name>
    <name evidence="1" type="ORF">GBAG_3989</name>
</gene>
<dbReference type="EC" id="3.4.24.-" evidence="1"/>
<dbReference type="Gene3D" id="3.40.50.1450">
    <property type="entry name" value="HybD-like"/>
    <property type="match status" value="1"/>
</dbReference>
<dbReference type="Pfam" id="PF07450">
    <property type="entry name" value="HycH"/>
    <property type="match status" value="1"/>
</dbReference>
<name>A0A085FZX9_9ENTR</name>
<dbReference type="NCBIfam" id="TIGR00142">
    <property type="entry name" value="hycI"/>
    <property type="match status" value="1"/>
</dbReference>
<dbReference type="EC" id="3.4.-.-" evidence="1"/>
<dbReference type="Pfam" id="PF01750">
    <property type="entry name" value="HycI"/>
    <property type="match status" value="1"/>
</dbReference>
<dbReference type="InterPro" id="IPR000671">
    <property type="entry name" value="Peptidase_A31"/>
</dbReference>
<dbReference type="InterPro" id="IPR023430">
    <property type="entry name" value="Pept_HybD-like_dom_sf"/>
</dbReference>
<dbReference type="GO" id="GO:0004175">
    <property type="term" value="F:endopeptidase activity"/>
    <property type="evidence" value="ECO:0007669"/>
    <property type="project" value="TreeGrafter"/>
</dbReference>
<keyword evidence="1" id="KW-0378">Hydrolase</keyword>
<dbReference type="NCBIfam" id="NF011664">
    <property type="entry name" value="PRK15084.1"/>
    <property type="match status" value="1"/>
</dbReference>
<sequence>MSESVVFCQLSRKFVDENDNTPSDAQQVVYYSLAIGHHLGVIDCLKENLVCSFEPYKAWIATLEEGSEARRKMEGVPRYGEIVIDQNHVVLLAKAFDAAKPTQTEQQQEWSQELLDMLQAIQQEPAIYLMVRRRYDLDQNNSSYSKAATEQVSESIDNYVTGTSESSQRGCGSKNEGRNVLLCVGNTMMGDDGAGPLLAEKCQAAPQGDWIVIDGGTAPENDVVAIRELRPDRLLLVDATDMGLNPGEIRIIDPDDIAEMFMMTTHNMPLNYLIDQLKEDVGEVIFLGIQPDIVGFYYPMTDAVKAAVETVYQSLAGWEGKGGFADLEAPEFE</sequence>
<dbReference type="CDD" id="cd06067">
    <property type="entry name" value="H2MP_MemB-H2evol"/>
    <property type="match status" value="1"/>
</dbReference>
<dbReference type="InterPro" id="IPR004420">
    <property type="entry name" value="Pept_A31_hyd_mat_HycI"/>
</dbReference>
<dbReference type="SUPFAM" id="SSF53163">
    <property type="entry name" value="HybD-like"/>
    <property type="match status" value="1"/>
</dbReference>
<protein>
    <submittedName>
        <fullName evidence="1">Coenzyme F420 hydrogenase maturation protease</fullName>
        <ecNumber evidence="1">3.4.-.-</ecNumber>
        <ecNumber evidence="1">3.4.23.-</ecNumber>
        <ecNumber evidence="1">3.4.24.-</ecNumber>
    </submittedName>
</protein>
<accession>A0A085FZX9</accession>
<proteinExistence type="predicted"/>
<keyword evidence="1" id="KW-0645">Protease</keyword>
<dbReference type="PANTHER" id="PTHR30302:SF4">
    <property type="entry name" value="HYDROGENASE 3 MATURATION PROTEASE"/>
    <property type="match status" value="1"/>
</dbReference>